<dbReference type="SMART" id="SM00732">
    <property type="entry name" value="YqgFc"/>
    <property type="match status" value="1"/>
</dbReference>
<dbReference type="HOGENOM" id="CLU_098240_2_0_9"/>
<comment type="function">
    <text evidence="5">Could be a nuclease involved in processing of the 5'-end of pre-16S rRNA.</text>
</comment>
<evidence type="ECO:0000256" key="3">
    <source>
        <dbReference type="ARBA" id="ARBA00022722"/>
    </source>
</evidence>
<evidence type="ECO:0000256" key="2">
    <source>
        <dbReference type="ARBA" id="ARBA00022517"/>
    </source>
</evidence>
<dbReference type="GO" id="GO:0004518">
    <property type="term" value="F:nuclease activity"/>
    <property type="evidence" value="ECO:0007669"/>
    <property type="project" value="UniProtKB-KW"/>
</dbReference>
<keyword evidence="2 5" id="KW-0690">Ribosome biogenesis</keyword>
<evidence type="ECO:0000259" key="6">
    <source>
        <dbReference type="SMART" id="SM00732"/>
    </source>
</evidence>
<dbReference type="HAMAP" id="MF_00651">
    <property type="entry name" value="Nuclease_YqgF"/>
    <property type="match status" value="1"/>
</dbReference>
<keyword evidence="3 5" id="KW-0540">Nuclease</keyword>
<keyword evidence="8" id="KW-1185">Reference proteome</keyword>
<dbReference type="InterPro" id="IPR037027">
    <property type="entry name" value="YqgF/RNaseH-like_dom_sf"/>
</dbReference>
<comment type="subcellular location">
    <subcellularLocation>
        <location evidence="5">Cytoplasm</location>
    </subcellularLocation>
</comment>
<dbReference type="Gene3D" id="3.30.420.140">
    <property type="entry name" value="YqgF/RNase H-like domain"/>
    <property type="match status" value="1"/>
</dbReference>
<gene>
    <name evidence="7" type="ORF">CLOSTMETH_01548</name>
</gene>
<dbReference type="PANTHER" id="PTHR33317:SF4">
    <property type="entry name" value="POLYNUCLEOTIDYL TRANSFERASE, RIBONUCLEASE H-LIKE SUPERFAMILY PROTEIN"/>
    <property type="match status" value="1"/>
</dbReference>
<evidence type="ECO:0000256" key="1">
    <source>
        <dbReference type="ARBA" id="ARBA00022490"/>
    </source>
</evidence>
<protein>
    <recommendedName>
        <fullName evidence="5">Putative pre-16S rRNA nuclease</fullName>
        <ecNumber evidence="5">3.1.-.-</ecNumber>
    </recommendedName>
</protein>
<dbReference type="EC" id="3.1.-.-" evidence="5"/>
<name>C0ECH7_9FIRM</name>
<organism evidence="7 8">
    <name type="scientific">[Clostridium] methylpentosum DSM 5476</name>
    <dbReference type="NCBI Taxonomy" id="537013"/>
    <lineage>
        <taxon>Bacteria</taxon>
        <taxon>Bacillati</taxon>
        <taxon>Bacillota</taxon>
        <taxon>Clostridia</taxon>
        <taxon>Eubacteriales</taxon>
        <taxon>Oscillospiraceae</taxon>
        <taxon>Oscillospiraceae incertae sedis</taxon>
    </lineage>
</organism>
<keyword evidence="1 5" id="KW-0963">Cytoplasm</keyword>
<dbReference type="EMBL" id="ACEC01000052">
    <property type="protein sequence ID" value="EEG30793.1"/>
    <property type="molecule type" value="Genomic_DNA"/>
</dbReference>
<dbReference type="SUPFAM" id="SSF53098">
    <property type="entry name" value="Ribonuclease H-like"/>
    <property type="match status" value="1"/>
</dbReference>
<dbReference type="STRING" id="537013.CLOSTMETH_01548"/>
<dbReference type="CDD" id="cd16964">
    <property type="entry name" value="YqgF"/>
    <property type="match status" value="1"/>
</dbReference>
<dbReference type="GO" id="GO:0005829">
    <property type="term" value="C:cytosol"/>
    <property type="evidence" value="ECO:0007669"/>
    <property type="project" value="TreeGrafter"/>
</dbReference>
<dbReference type="Proteomes" id="UP000003340">
    <property type="component" value="Unassembled WGS sequence"/>
</dbReference>
<sequence>MKIMAVDFGDARTGLAVCDRTEFLASPIGTIQERDFNMAVCKTAVAAKEYDVKMVVVGYPKNMDGSCGERAKKCEEFAKRLGEMIPLPIKLWDERQTTVSAHQFLNEVNVRGQKRKEVVDEVAATIILESYLEYRKNHPDETESN</sequence>
<dbReference type="NCBIfam" id="TIGR00250">
    <property type="entry name" value="RNAse_H_YqgF"/>
    <property type="match status" value="1"/>
</dbReference>
<dbReference type="PANTHER" id="PTHR33317">
    <property type="entry name" value="POLYNUCLEOTIDYL TRANSFERASE, RIBONUCLEASE H-LIKE SUPERFAMILY PROTEIN"/>
    <property type="match status" value="1"/>
</dbReference>
<dbReference type="InterPro" id="IPR012337">
    <property type="entry name" value="RNaseH-like_sf"/>
</dbReference>
<reference evidence="7 8" key="2">
    <citation type="submission" date="2009-02" db="EMBL/GenBank/DDBJ databases">
        <title>Draft genome sequence of Clostridium methylpentosum (DSM 5476).</title>
        <authorList>
            <person name="Sudarsanam P."/>
            <person name="Ley R."/>
            <person name="Guruge J."/>
            <person name="Turnbaugh P.J."/>
            <person name="Mahowald M."/>
            <person name="Liep D."/>
            <person name="Gordon J."/>
        </authorList>
    </citation>
    <scope>NUCLEOTIDE SEQUENCE [LARGE SCALE GENOMIC DNA]</scope>
    <source>
        <strain evidence="7 8">DSM 5476</strain>
    </source>
</reference>
<feature type="domain" description="YqgF/RNase H-like" evidence="6">
    <location>
        <begin position="1"/>
        <end position="101"/>
    </location>
</feature>
<keyword evidence="4 5" id="KW-0378">Hydrolase</keyword>
<dbReference type="InterPro" id="IPR005227">
    <property type="entry name" value="YqgF"/>
</dbReference>
<comment type="similarity">
    <text evidence="5">Belongs to the YqgF HJR family.</text>
</comment>
<evidence type="ECO:0000256" key="5">
    <source>
        <dbReference type="HAMAP-Rule" id="MF_00651"/>
    </source>
</evidence>
<comment type="caution">
    <text evidence="7">The sequence shown here is derived from an EMBL/GenBank/DDBJ whole genome shotgun (WGS) entry which is preliminary data.</text>
</comment>
<dbReference type="GO" id="GO:0016788">
    <property type="term" value="F:hydrolase activity, acting on ester bonds"/>
    <property type="evidence" value="ECO:0007669"/>
    <property type="project" value="UniProtKB-UniRule"/>
</dbReference>
<dbReference type="eggNOG" id="COG0816">
    <property type="taxonomic scope" value="Bacteria"/>
</dbReference>
<proteinExistence type="inferred from homology"/>
<evidence type="ECO:0000256" key="4">
    <source>
        <dbReference type="ARBA" id="ARBA00022801"/>
    </source>
</evidence>
<dbReference type="InterPro" id="IPR006641">
    <property type="entry name" value="YqgF/RNaseH-like_dom"/>
</dbReference>
<evidence type="ECO:0000313" key="8">
    <source>
        <dbReference type="Proteomes" id="UP000003340"/>
    </source>
</evidence>
<evidence type="ECO:0000313" key="7">
    <source>
        <dbReference type="EMBL" id="EEG30793.1"/>
    </source>
</evidence>
<accession>C0ECH7</accession>
<dbReference type="Pfam" id="PF03652">
    <property type="entry name" value="RuvX"/>
    <property type="match status" value="1"/>
</dbReference>
<dbReference type="GO" id="GO:0000967">
    <property type="term" value="P:rRNA 5'-end processing"/>
    <property type="evidence" value="ECO:0007669"/>
    <property type="project" value="UniProtKB-UniRule"/>
</dbReference>
<reference evidence="7 8" key="1">
    <citation type="submission" date="2009-01" db="EMBL/GenBank/DDBJ databases">
        <authorList>
            <person name="Fulton L."/>
            <person name="Clifton S."/>
            <person name="Fulton B."/>
            <person name="Xu J."/>
            <person name="Minx P."/>
            <person name="Pepin K.H."/>
            <person name="Johnson M."/>
            <person name="Bhonagiri V."/>
            <person name="Nash W.E."/>
            <person name="Mardis E.R."/>
            <person name="Wilson R.K."/>
        </authorList>
    </citation>
    <scope>NUCLEOTIDE SEQUENCE [LARGE SCALE GENOMIC DNA]</scope>
    <source>
        <strain evidence="7 8">DSM 5476</strain>
    </source>
</reference>
<dbReference type="AlphaFoldDB" id="C0ECH7"/>